<dbReference type="HOGENOM" id="CLU_3068952_0_0_1"/>
<keyword evidence="3" id="KW-1185">Reference proteome</keyword>
<name>W4K5L5_HETIT</name>
<dbReference type="AlphaFoldDB" id="W4K5L5"/>
<dbReference type="EMBL" id="KI925459">
    <property type="protein sequence ID" value="ETW81054.1"/>
    <property type="molecule type" value="Genomic_DNA"/>
</dbReference>
<accession>W4K5L5</accession>
<keyword evidence="1" id="KW-0812">Transmembrane</keyword>
<gene>
    <name evidence="2" type="ORF">HETIRDRAFT_169799</name>
</gene>
<dbReference type="KEGG" id="hir:HETIRDRAFT_169799"/>
<evidence type="ECO:0000313" key="2">
    <source>
        <dbReference type="EMBL" id="ETW81054.1"/>
    </source>
</evidence>
<organism evidence="2 3">
    <name type="scientific">Heterobasidion irregulare (strain TC 32-1)</name>
    <dbReference type="NCBI Taxonomy" id="747525"/>
    <lineage>
        <taxon>Eukaryota</taxon>
        <taxon>Fungi</taxon>
        <taxon>Dikarya</taxon>
        <taxon>Basidiomycota</taxon>
        <taxon>Agaricomycotina</taxon>
        <taxon>Agaricomycetes</taxon>
        <taxon>Russulales</taxon>
        <taxon>Bondarzewiaceae</taxon>
        <taxon>Heterobasidion</taxon>
        <taxon>Heterobasidion annosum species complex</taxon>
    </lineage>
</organism>
<dbReference type="Proteomes" id="UP000030671">
    <property type="component" value="Unassembled WGS sequence"/>
</dbReference>
<dbReference type="RefSeq" id="XP_009547734.1">
    <property type="nucleotide sequence ID" value="XM_009549439.1"/>
</dbReference>
<keyword evidence="1" id="KW-1133">Transmembrane helix</keyword>
<dbReference type="GeneID" id="20668239"/>
<feature type="transmembrane region" description="Helical" evidence="1">
    <location>
        <begin position="6"/>
        <end position="25"/>
    </location>
</feature>
<proteinExistence type="predicted"/>
<evidence type="ECO:0000313" key="3">
    <source>
        <dbReference type="Proteomes" id="UP000030671"/>
    </source>
</evidence>
<evidence type="ECO:0000256" key="1">
    <source>
        <dbReference type="SAM" id="Phobius"/>
    </source>
</evidence>
<keyword evidence="1" id="KW-0472">Membrane</keyword>
<dbReference type="InParanoid" id="W4K5L5"/>
<reference evidence="2 3" key="1">
    <citation type="journal article" date="2012" name="New Phytol.">
        <title>Insight into trade-off between wood decay and parasitism from the genome of a fungal forest pathogen.</title>
        <authorList>
            <person name="Olson A."/>
            <person name="Aerts A."/>
            <person name="Asiegbu F."/>
            <person name="Belbahri L."/>
            <person name="Bouzid O."/>
            <person name="Broberg A."/>
            <person name="Canback B."/>
            <person name="Coutinho P.M."/>
            <person name="Cullen D."/>
            <person name="Dalman K."/>
            <person name="Deflorio G."/>
            <person name="van Diepen L.T."/>
            <person name="Dunand C."/>
            <person name="Duplessis S."/>
            <person name="Durling M."/>
            <person name="Gonthier P."/>
            <person name="Grimwood J."/>
            <person name="Fossdal C.G."/>
            <person name="Hansson D."/>
            <person name="Henrissat B."/>
            <person name="Hietala A."/>
            <person name="Himmelstrand K."/>
            <person name="Hoffmeister D."/>
            <person name="Hogberg N."/>
            <person name="James T.Y."/>
            <person name="Karlsson M."/>
            <person name="Kohler A."/>
            <person name="Kues U."/>
            <person name="Lee Y.H."/>
            <person name="Lin Y.C."/>
            <person name="Lind M."/>
            <person name="Lindquist E."/>
            <person name="Lombard V."/>
            <person name="Lucas S."/>
            <person name="Lunden K."/>
            <person name="Morin E."/>
            <person name="Murat C."/>
            <person name="Park J."/>
            <person name="Raffaello T."/>
            <person name="Rouze P."/>
            <person name="Salamov A."/>
            <person name="Schmutz J."/>
            <person name="Solheim H."/>
            <person name="Stahlberg J."/>
            <person name="Velez H."/>
            <person name="de Vries R.P."/>
            <person name="Wiebenga A."/>
            <person name="Woodward S."/>
            <person name="Yakovlev I."/>
            <person name="Garbelotto M."/>
            <person name="Martin F."/>
            <person name="Grigoriev I.V."/>
            <person name="Stenlid J."/>
        </authorList>
    </citation>
    <scope>NUCLEOTIDE SEQUENCE [LARGE SCALE GENOMIC DNA]</scope>
    <source>
        <strain evidence="2 3">TC 32-1</strain>
    </source>
</reference>
<protein>
    <submittedName>
        <fullName evidence="2">Uncharacterized protein</fullName>
    </submittedName>
</protein>
<sequence length="53" mass="6007">MSLFRVLRLVLLIGLLILASVYIIGRCLRGVCMCGEKSYIPFHSLSSPLRRIE</sequence>